<evidence type="ECO:0000259" key="1">
    <source>
        <dbReference type="Pfam" id="PF04773"/>
    </source>
</evidence>
<dbReference type="PANTHER" id="PTHR30273:SF2">
    <property type="entry name" value="PROTEIN FECR"/>
    <property type="match status" value="1"/>
</dbReference>
<comment type="caution">
    <text evidence="4">The sequence shown here is derived from an EMBL/GenBank/DDBJ whole genome shotgun (WGS) entry which is preliminary data.</text>
</comment>
<dbReference type="InterPro" id="IPR032508">
    <property type="entry name" value="FecR_C"/>
</dbReference>
<dbReference type="InterPro" id="IPR012373">
    <property type="entry name" value="Ferrdict_sens_TM"/>
</dbReference>
<reference evidence="4" key="2">
    <citation type="journal article" date="2018" name="BMC Genomics">
        <title>Whole genome sequencing and function prediction of 133 gut anaerobes isolated from chicken caecum in pure cultures.</title>
        <authorList>
            <person name="Medvecky M."/>
            <person name="Cejkova D."/>
            <person name="Polansky O."/>
            <person name="Karasova D."/>
            <person name="Kubasova T."/>
            <person name="Cizek A."/>
            <person name="Rychlik I."/>
        </authorList>
    </citation>
    <scope>NUCLEOTIDE SEQUENCE</scope>
    <source>
        <strain evidence="4">An42</strain>
    </source>
</reference>
<dbReference type="EMBL" id="NFIJ01000003">
    <property type="protein sequence ID" value="OUO06481.1"/>
    <property type="molecule type" value="Genomic_DNA"/>
</dbReference>
<dbReference type="FunFam" id="2.60.120.1440:FF:000001">
    <property type="entry name" value="Putative anti-sigma factor"/>
    <property type="match status" value="1"/>
</dbReference>
<dbReference type="Proteomes" id="UP001213646">
    <property type="component" value="Unassembled WGS sequence"/>
</dbReference>
<dbReference type="Pfam" id="PF16344">
    <property type="entry name" value="FecR_C"/>
    <property type="match status" value="1"/>
</dbReference>
<dbReference type="Pfam" id="PF04773">
    <property type="entry name" value="FecR"/>
    <property type="match status" value="1"/>
</dbReference>
<evidence type="ECO:0000313" key="3">
    <source>
        <dbReference type="EMBL" id="MDC7150157.1"/>
    </source>
</evidence>
<dbReference type="Proteomes" id="UP000195975">
    <property type="component" value="Unassembled WGS sequence"/>
</dbReference>
<feature type="domain" description="Protein FecR C-terminal" evidence="2">
    <location>
        <begin position="254"/>
        <end position="322"/>
    </location>
</feature>
<reference evidence="3" key="3">
    <citation type="submission" date="2023-01" db="EMBL/GenBank/DDBJ databases">
        <title>Exploring GABA producing Bacteroides strains toward improving mental health.</title>
        <authorList>
            <person name="Yousuf B."/>
            <person name="Bouhlel N.E."/>
            <person name="Mottawea W."/>
            <person name="Hammami R."/>
        </authorList>
    </citation>
    <scope>NUCLEOTIDE SEQUENCE</scope>
    <source>
        <strain evidence="3">UO.H1047</strain>
    </source>
</reference>
<gene>
    <name evidence="4" type="ORF">B5F96_05470</name>
    <name evidence="3" type="ORF">PQG89_12050</name>
</gene>
<dbReference type="Gene3D" id="2.60.120.1440">
    <property type="match status" value="1"/>
</dbReference>
<organism evidence="4 5">
    <name type="scientific">Parabacteroides johnsonii</name>
    <dbReference type="NCBI Taxonomy" id="387661"/>
    <lineage>
        <taxon>Bacteria</taxon>
        <taxon>Pseudomonadati</taxon>
        <taxon>Bacteroidota</taxon>
        <taxon>Bacteroidia</taxon>
        <taxon>Bacteroidales</taxon>
        <taxon>Tannerellaceae</taxon>
        <taxon>Parabacteroides</taxon>
    </lineage>
</organism>
<dbReference type="GO" id="GO:0016989">
    <property type="term" value="F:sigma factor antagonist activity"/>
    <property type="evidence" value="ECO:0007669"/>
    <property type="project" value="TreeGrafter"/>
</dbReference>
<dbReference type="PIRSF" id="PIRSF018266">
    <property type="entry name" value="FecR"/>
    <property type="match status" value="1"/>
</dbReference>
<proteinExistence type="predicted"/>
<dbReference type="GeneID" id="93407509"/>
<sequence length="325" mass="37465">MYELITKYFYGEITAKEKKLLFTAMETDAELKKEFLSVQNLRALTSWIPAGEDESVAVGKLLEFKQARKEKSFVIPYKHILGYAATVCVAVFSTWMITNRTEQPTVEEPAIAYEEFSTPSGQRALLKLHDGTTVWLNARSTLRYPNHFGKNERKVELDGEAFFEVKQNGKVPFVISTEKANIKVLGTKFNVFAYKGHEEFNTSLVEGSVKVYQGESDADALDITPHECVFLSDGKLVKSYFDNSDFLLWKEGIYAFDDVPFSYIIKKLELYYDITIIQKNKKLDQYRFSGKFRQRDGVESVLQTLQKVYYFSFVKDEENNCITIR</sequence>
<accession>A0A9Q5STN6</accession>
<dbReference type="Gene3D" id="3.55.50.30">
    <property type="match status" value="1"/>
</dbReference>
<evidence type="ECO:0000259" key="2">
    <source>
        <dbReference type="Pfam" id="PF16344"/>
    </source>
</evidence>
<dbReference type="AlphaFoldDB" id="A0A9Q5STN6"/>
<dbReference type="RefSeq" id="WP_008148517.1">
    <property type="nucleotide sequence ID" value="NZ_CAJLBM010000007.1"/>
</dbReference>
<name>A0A9Q5STN6_9BACT</name>
<dbReference type="PANTHER" id="PTHR30273">
    <property type="entry name" value="PERIPLASMIC SIGNAL SENSOR AND SIGMA FACTOR ACTIVATOR FECR-RELATED"/>
    <property type="match status" value="1"/>
</dbReference>
<evidence type="ECO:0000313" key="4">
    <source>
        <dbReference type="EMBL" id="OUO06481.1"/>
    </source>
</evidence>
<dbReference type="EMBL" id="JAQPYX010000098">
    <property type="protein sequence ID" value="MDC7150157.1"/>
    <property type="molecule type" value="Genomic_DNA"/>
</dbReference>
<reference evidence="5" key="1">
    <citation type="submission" date="2017-04" db="EMBL/GenBank/DDBJ databases">
        <title>Function of individual gut microbiota members based on whole genome sequencing of pure cultures obtained from chicken caecum.</title>
        <authorList>
            <person name="Medvecky M."/>
            <person name="Cejkova D."/>
            <person name="Polansky O."/>
            <person name="Karasova D."/>
            <person name="Kubasova T."/>
            <person name="Cizek A."/>
            <person name="Rychlik I."/>
        </authorList>
    </citation>
    <scope>NUCLEOTIDE SEQUENCE [LARGE SCALE GENOMIC DNA]</scope>
    <source>
        <strain evidence="5">An42</strain>
    </source>
</reference>
<protein>
    <submittedName>
        <fullName evidence="3">FecR family protein</fullName>
    </submittedName>
</protein>
<feature type="domain" description="FecR protein" evidence="1">
    <location>
        <begin position="116"/>
        <end position="210"/>
    </location>
</feature>
<dbReference type="InterPro" id="IPR006860">
    <property type="entry name" value="FecR"/>
</dbReference>
<evidence type="ECO:0000313" key="5">
    <source>
        <dbReference type="Proteomes" id="UP000195975"/>
    </source>
</evidence>